<reference evidence="2" key="1">
    <citation type="submission" date="2022-10" db="EMBL/GenBank/DDBJ databases">
        <authorList>
            <person name="Chen Y."/>
            <person name="Dougan E. K."/>
            <person name="Chan C."/>
            <person name="Rhodes N."/>
            <person name="Thang M."/>
        </authorList>
    </citation>
    <scope>NUCLEOTIDE SEQUENCE</scope>
</reference>
<feature type="region of interest" description="Disordered" evidence="1">
    <location>
        <begin position="631"/>
        <end position="836"/>
    </location>
</feature>
<protein>
    <submittedName>
        <fullName evidence="2">Uncharacterized protein</fullName>
    </submittedName>
</protein>
<reference evidence="3 4" key="2">
    <citation type="submission" date="2024-05" db="EMBL/GenBank/DDBJ databases">
        <authorList>
            <person name="Chen Y."/>
            <person name="Shah S."/>
            <person name="Dougan E. K."/>
            <person name="Thang M."/>
            <person name="Chan C."/>
        </authorList>
    </citation>
    <scope>NUCLEOTIDE SEQUENCE [LARGE SCALE GENOMIC DNA]</scope>
</reference>
<keyword evidence="4" id="KW-1185">Reference proteome</keyword>
<evidence type="ECO:0000313" key="4">
    <source>
        <dbReference type="Proteomes" id="UP001152797"/>
    </source>
</evidence>
<feature type="compositionally biased region" description="Basic and acidic residues" evidence="1">
    <location>
        <begin position="106"/>
        <end position="133"/>
    </location>
</feature>
<evidence type="ECO:0000256" key="1">
    <source>
        <dbReference type="SAM" id="MobiDB-lite"/>
    </source>
</evidence>
<feature type="compositionally biased region" description="Basic and acidic residues" evidence="1">
    <location>
        <begin position="1129"/>
        <end position="1159"/>
    </location>
</feature>
<feature type="compositionally biased region" description="Basic and acidic residues" evidence="1">
    <location>
        <begin position="1021"/>
        <end position="1039"/>
    </location>
</feature>
<feature type="compositionally biased region" description="Basic residues" evidence="1">
    <location>
        <begin position="1086"/>
        <end position="1105"/>
    </location>
</feature>
<feature type="region of interest" description="Disordered" evidence="1">
    <location>
        <begin position="382"/>
        <end position="406"/>
    </location>
</feature>
<accession>A0A9P1BQA4</accession>
<feature type="compositionally biased region" description="Low complexity" evidence="1">
    <location>
        <begin position="772"/>
        <end position="783"/>
    </location>
</feature>
<feature type="region of interest" description="Disordered" evidence="1">
    <location>
        <begin position="972"/>
        <end position="1159"/>
    </location>
</feature>
<feature type="compositionally biased region" description="Basic and acidic residues" evidence="1">
    <location>
        <begin position="697"/>
        <end position="715"/>
    </location>
</feature>
<evidence type="ECO:0000313" key="3">
    <source>
        <dbReference type="EMBL" id="CAL4764796.1"/>
    </source>
</evidence>
<dbReference type="EMBL" id="CAMXCT020000347">
    <property type="protein sequence ID" value="CAL1130859.1"/>
    <property type="molecule type" value="Genomic_DNA"/>
</dbReference>
<feature type="compositionally biased region" description="Basic and acidic residues" evidence="1">
    <location>
        <begin position="788"/>
        <end position="836"/>
    </location>
</feature>
<dbReference type="EMBL" id="CAMXCT010000347">
    <property type="protein sequence ID" value="CAI3977484.1"/>
    <property type="molecule type" value="Genomic_DNA"/>
</dbReference>
<comment type="caution">
    <text evidence="2">The sequence shown here is derived from an EMBL/GenBank/DDBJ whole genome shotgun (WGS) entry which is preliminary data.</text>
</comment>
<sequence>MVFPGKLDHAESAVMPKTKSWIRTSLDEMSCMSADDHGIYLWLNAPSVGIIPSEKYDYFLTCIACFLSDWPKNSICIIIHPNRAAQMDKRKGMVKKRDPGDDDEPESKVDPDADVKGECKDEDSGAETEDGKSKATVPGEEADVRDIIYNLEKDLRLKERNLKMRQDKHNLMKQTRAWKQGVIHGVSMLPRNEMWKPDSASPARTGVPLPHLGRAFTDVQELKQVAGGTDIIKKTMEAFCIPTAKANALIDLHAYDGATALAAVEEIQQGRSTICASMVLGNSGSELANRISNRIYELCRTRAMDLPSFPNFDPLVEALREGGAVTSTATYKVCVQQHDRLKVLESMAGKWMQTDCVKDQAESMIKQHNEKYNPNAELWVEDRREQPAASSSAEQSTPATIEPSQVATKEQVASLAKPIKLTINNTCDLMCGGEDGSFLYVCSTGRFSFGSGEWRDGQDAKEVAADADGRWFAFKLETTSKLVLEKKNIPDHLSSLDCLDVPTTVDNVIRELEDEGEVKIRISHHTLKKSDSTITPAKDLVFVLDEPPVEGPKKKRKAKNGKEQDSTAGVTVKNFGSNLLVPKIKTSKFISICWRCRLDSPGAAMIDRSEKISAVLQPAFNLNDFINEGSARSTVASPAPKNRPSPPASAKSAPARSRPTKEDTLPPRFHASDSSEKNNSPDEDEEKKKSVRKGSKKPKDTAPKEKKKTKEESKKKSNKRKAADEEEEDEAPDADHSPIVDSDDDINGEGGPDEGTAPSGKNDASTKKKPAAAKSAMKKPAAARGNARKKEMKERLPFQHLIEDQQDKGHHHDDVNDNDKPGSSEQSRRAKSLERDVAGIGKLLRKDAKVFSDMYLPPDNQLGDDSIPQSPSWTVMDDQAAASASQETVALSPSCQFQLPEDSPTTRFCKWAQHVVDDIGGQLEKLDTMVNEKEGDKKEEDTVIQLAMALTECARPLSPRCLDRLLSGEALDKNADEDNSGNTAPGFAKDASSNVSEAPAPAPFVEIEEADPLVVENALKTPDRKKESPKSPEANHDASEPEEALQSKPARGKRAPLASRDASKGKKPGRGSKNKEVQVEPEQKGAQKKPPKAKAKAKGKAKAAAKKTDSARGAGVKKVEKTKLKKRAEKKEIPETKESNKDDGKEQSEPKEKAEPEELLKKKLHSVYSSAWCKARSLDIKGADRKAYAQKVRDELLGFKSNGL</sequence>
<dbReference type="AlphaFoldDB" id="A0A9P1BQA4"/>
<feature type="compositionally biased region" description="Basic and acidic residues" evidence="1">
    <location>
        <begin position="88"/>
        <end position="99"/>
    </location>
</feature>
<evidence type="ECO:0000313" key="2">
    <source>
        <dbReference type="EMBL" id="CAI3977484.1"/>
    </source>
</evidence>
<feature type="compositionally biased region" description="Low complexity" evidence="1">
    <location>
        <begin position="387"/>
        <end position="400"/>
    </location>
</feature>
<proteinExistence type="predicted"/>
<feature type="compositionally biased region" description="Basic and acidic residues" evidence="1">
    <location>
        <begin position="659"/>
        <end position="680"/>
    </location>
</feature>
<feature type="compositionally biased region" description="Basic and acidic residues" evidence="1">
    <location>
        <begin position="1073"/>
        <end position="1085"/>
    </location>
</feature>
<feature type="region of interest" description="Disordered" evidence="1">
    <location>
        <begin position="88"/>
        <end position="139"/>
    </location>
</feature>
<gene>
    <name evidence="2" type="ORF">C1SCF055_LOCUS5621</name>
</gene>
<feature type="compositionally biased region" description="Low complexity" evidence="1">
    <location>
        <begin position="648"/>
        <end position="657"/>
    </location>
</feature>
<organism evidence="2">
    <name type="scientific">Cladocopium goreaui</name>
    <dbReference type="NCBI Taxonomy" id="2562237"/>
    <lineage>
        <taxon>Eukaryota</taxon>
        <taxon>Sar</taxon>
        <taxon>Alveolata</taxon>
        <taxon>Dinophyceae</taxon>
        <taxon>Suessiales</taxon>
        <taxon>Symbiodiniaceae</taxon>
        <taxon>Cladocopium</taxon>
    </lineage>
</organism>
<dbReference type="Proteomes" id="UP001152797">
    <property type="component" value="Unassembled WGS sequence"/>
</dbReference>
<name>A0A9P1BQA4_9DINO</name>
<dbReference type="EMBL" id="CAMXCT030000347">
    <property type="protein sequence ID" value="CAL4764796.1"/>
    <property type="molecule type" value="Genomic_DNA"/>
</dbReference>
<feature type="region of interest" description="Disordered" evidence="1">
    <location>
        <begin position="545"/>
        <end position="566"/>
    </location>
</feature>